<feature type="transmembrane region" description="Helical" evidence="1">
    <location>
        <begin position="233"/>
        <end position="252"/>
    </location>
</feature>
<name>B4D0A9_9BACT</name>
<dbReference type="PANTHER" id="PTHR36832:SF1">
    <property type="entry name" value="SLR1174 PROTEIN"/>
    <property type="match status" value="1"/>
</dbReference>
<accession>B4D0A9</accession>
<feature type="transmembrane region" description="Helical" evidence="1">
    <location>
        <begin position="24"/>
        <end position="46"/>
    </location>
</feature>
<dbReference type="InParanoid" id="B4D0A9"/>
<evidence type="ECO:0000313" key="3">
    <source>
        <dbReference type="Proteomes" id="UP000005824"/>
    </source>
</evidence>
<dbReference type="RefSeq" id="WP_006979672.1">
    <property type="nucleotide sequence ID" value="NZ_ABVL01000005.1"/>
</dbReference>
<feature type="transmembrane region" description="Helical" evidence="1">
    <location>
        <begin position="170"/>
        <end position="191"/>
    </location>
</feature>
<evidence type="ECO:0000313" key="2">
    <source>
        <dbReference type="EMBL" id="EDY20423.1"/>
    </source>
</evidence>
<feature type="transmembrane region" description="Helical" evidence="1">
    <location>
        <begin position="116"/>
        <end position="133"/>
    </location>
</feature>
<dbReference type="Pfam" id="PF06182">
    <property type="entry name" value="ABC2_membrane_6"/>
    <property type="match status" value="1"/>
</dbReference>
<sequence>MTFAKYLKVFDIGVQNTFVYRWNFLLRAVFGIVPLVGAIFLWKAIFQTKGAGINGYDYSSMIFYFMLTVFLENLITPTEDEWQIAAEIRDGKISAYLTKPLNYLGYRIMLFLSYRMLYIAVVLVPIIVLAWFLRDHIQLPAHAITWLAFTASTLMAGFLQFFIAYSLAMIAFWVLEISTIVFILYSFEFFLSGHVFPLDVMPAALQGFIKWSPFTYELFFPAQIFMERVQGPAVVQGLLIQAGWLLLAWFAARTMWSQGVRKYQAVGG</sequence>
<proteinExistence type="predicted"/>
<evidence type="ECO:0000256" key="1">
    <source>
        <dbReference type="SAM" id="Phobius"/>
    </source>
</evidence>
<dbReference type="AlphaFoldDB" id="B4D0A9"/>
<keyword evidence="3" id="KW-1185">Reference proteome</keyword>
<feature type="transmembrane region" description="Helical" evidence="1">
    <location>
        <begin position="139"/>
        <end position="163"/>
    </location>
</feature>
<keyword evidence="1" id="KW-0812">Transmembrane</keyword>
<organism evidence="2 3">
    <name type="scientific">Chthoniobacter flavus Ellin428</name>
    <dbReference type="NCBI Taxonomy" id="497964"/>
    <lineage>
        <taxon>Bacteria</taxon>
        <taxon>Pseudomonadati</taxon>
        <taxon>Verrucomicrobiota</taxon>
        <taxon>Spartobacteria</taxon>
        <taxon>Chthoniobacterales</taxon>
        <taxon>Chthoniobacteraceae</taxon>
        <taxon>Chthoniobacter</taxon>
    </lineage>
</organism>
<dbReference type="Proteomes" id="UP000005824">
    <property type="component" value="Unassembled WGS sequence"/>
</dbReference>
<comment type="caution">
    <text evidence="2">The sequence shown here is derived from an EMBL/GenBank/DDBJ whole genome shotgun (WGS) entry which is preliminary data.</text>
</comment>
<dbReference type="InterPro" id="IPR010390">
    <property type="entry name" value="ABC-2_transporter-like"/>
</dbReference>
<protein>
    <recommendedName>
        <fullName evidence="4">ABC transporter permease</fullName>
    </recommendedName>
</protein>
<dbReference type="STRING" id="497964.CfE428DRAFT_2347"/>
<dbReference type="eggNOG" id="COG4587">
    <property type="taxonomic scope" value="Bacteria"/>
</dbReference>
<gene>
    <name evidence="2" type="ORF">CfE428DRAFT_2347</name>
</gene>
<dbReference type="EMBL" id="ABVL01000005">
    <property type="protein sequence ID" value="EDY20423.1"/>
    <property type="molecule type" value="Genomic_DNA"/>
</dbReference>
<reference evidence="2 3" key="1">
    <citation type="journal article" date="2011" name="J. Bacteriol.">
        <title>Genome sequence of Chthoniobacter flavus Ellin428, an aerobic heterotrophic soil bacterium.</title>
        <authorList>
            <person name="Kant R."/>
            <person name="van Passel M.W."/>
            <person name="Palva A."/>
            <person name="Lucas S."/>
            <person name="Lapidus A."/>
            <person name="Glavina Del Rio T."/>
            <person name="Dalin E."/>
            <person name="Tice H."/>
            <person name="Bruce D."/>
            <person name="Goodwin L."/>
            <person name="Pitluck S."/>
            <person name="Larimer F.W."/>
            <person name="Land M.L."/>
            <person name="Hauser L."/>
            <person name="Sangwan P."/>
            <person name="de Vos W.M."/>
            <person name="Janssen P.H."/>
            <person name="Smidt H."/>
        </authorList>
    </citation>
    <scope>NUCLEOTIDE SEQUENCE [LARGE SCALE GENOMIC DNA]</scope>
    <source>
        <strain evidence="2 3">Ellin428</strain>
    </source>
</reference>
<evidence type="ECO:0008006" key="4">
    <source>
        <dbReference type="Google" id="ProtNLM"/>
    </source>
</evidence>
<keyword evidence="1" id="KW-1133">Transmembrane helix</keyword>
<dbReference type="PANTHER" id="PTHR36832">
    <property type="entry name" value="SLR1174 PROTEIN-RELATED"/>
    <property type="match status" value="1"/>
</dbReference>
<feature type="transmembrane region" description="Helical" evidence="1">
    <location>
        <begin position="58"/>
        <end position="75"/>
    </location>
</feature>
<keyword evidence="1" id="KW-0472">Membrane</keyword>